<keyword evidence="6 7" id="KW-0472">Membrane</keyword>
<gene>
    <name evidence="9" type="ORF">S01H1_66955</name>
</gene>
<sequence length="249" mass="27343">KQVLIYICSIIFLLLLWEVASIAINTINSSSVLPGPYEALSQVVKNGAELQRHFLASAWRLVMAMLIALVAAVPLGLVIGHERSVDTFVSPMIYITYPIPQVALILFLFLIFGTGSATKVAIVAIVLFFQILVSARGAAKNITEEHLVSVLSAGANRWQVYRHVIFPATLPSILTSVRVGIGIGIAFLYIAETNTAQGLGLGSFIKRYMLFGRDRAFAGIMAMAFLGLVLYVGIDILERILCRWKYVKR</sequence>
<dbReference type="GO" id="GO:0005886">
    <property type="term" value="C:plasma membrane"/>
    <property type="evidence" value="ECO:0007669"/>
    <property type="project" value="UniProtKB-SubCell"/>
</dbReference>
<organism evidence="9">
    <name type="scientific">marine sediment metagenome</name>
    <dbReference type="NCBI Taxonomy" id="412755"/>
    <lineage>
        <taxon>unclassified sequences</taxon>
        <taxon>metagenomes</taxon>
        <taxon>ecological metagenomes</taxon>
    </lineage>
</organism>
<reference evidence="9" key="1">
    <citation type="journal article" date="2014" name="Front. Microbiol.">
        <title>High frequency of phylogenetically diverse reductive dehalogenase-homologous genes in deep subseafloor sedimentary metagenomes.</title>
        <authorList>
            <person name="Kawai M."/>
            <person name="Futagami T."/>
            <person name="Toyoda A."/>
            <person name="Takaki Y."/>
            <person name="Nishi S."/>
            <person name="Hori S."/>
            <person name="Arai W."/>
            <person name="Tsubouchi T."/>
            <person name="Morono Y."/>
            <person name="Uchiyama I."/>
            <person name="Ito T."/>
            <person name="Fujiyama A."/>
            <person name="Inagaki F."/>
            <person name="Takami H."/>
        </authorList>
    </citation>
    <scope>NUCLEOTIDE SEQUENCE</scope>
    <source>
        <strain evidence="9">Expedition CK06-06</strain>
    </source>
</reference>
<evidence type="ECO:0000313" key="9">
    <source>
        <dbReference type="EMBL" id="GAG34697.1"/>
    </source>
</evidence>
<protein>
    <recommendedName>
        <fullName evidence="8">ABC transmembrane type-1 domain-containing protein</fullName>
    </recommendedName>
</protein>
<evidence type="ECO:0000256" key="3">
    <source>
        <dbReference type="ARBA" id="ARBA00022475"/>
    </source>
</evidence>
<evidence type="ECO:0000256" key="5">
    <source>
        <dbReference type="ARBA" id="ARBA00022989"/>
    </source>
</evidence>
<dbReference type="Pfam" id="PF00528">
    <property type="entry name" value="BPD_transp_1"/>
    <property type="match status" value="1"/>
</dbReference>
<evidence type="ECO:0000256" key="2">
    <source>
        <dbReference type="ARBA" id="ARBA00022448"/>
    </source>
</evidence>
<name>X0XH06_9ZZZZ</name>
<dbReference type="CDD" id="cd06261">
    <property type="entry name" value="TM_PBP2"/>
    <property type="match status" value="1"/>
</dbReference>
<dbReference type="PROSITE" id="PS50928">
    <property type="entry name" value="ABC_TM1"/>
    <property type="match status" value="1"/>
</dbReference>
<dbReference type="Gene3D" id="1.10.3720.10">
    <property type="entry name" value="MetI-like"/>
    <property type="match status" value="1"/>
</dbReference>
<proteinExistence type="predicted"/>
<dbReference type="EMBL" id="BARS01044297">
    <property type="protein sequence ID" value="GAG34697.1"/>
    <property type="molecule type" value="Genomic_DNA"/>
</dbReference>
<evidence type="ECO:0000256" key="7">
    <source>
        <dbReference type="SAM" id="Phobius"/>
    </source>
</evidence>
<feature type="transmembrane region" description="Helical" evidence="7">
    <location>
        <begin position="216"/>
        <end position="237"/>
    </location>
</feature>
<dbReference type="InterPro" id="IPR000515">
    <property type="entry name" value="MetI-like"/>
</dbReference>
<keyword evidence="5 7" id="KW-1133">Transmembrane helix</keyword>
<dbReference type="SUPFAM" id="SSF161098">
    <property type="entry name" value="MetI-like"/>
    <property type="match status" value="1"/>
</dbReference>
<dbReference type="PANTHER" id="PTHR30151:SF0">
    <property type="entry name" value="ABC TRANSPORTER PERMEASE PROTEIN MJ0413-RELATED"/>
    <property type="match status" value="1"/>
</dbReference>
<feature type="domain" description="ABC transmembrane type-1" evidence="8">
    <location>
        <begin position="54"/>
        <end position="238"/>
    </location>
</feature>
<feature type="transmembrane region" description="Helical" evidence="7">
    <location>
        <begin position="160"/>
        <end position="191"/>
    </location>
</feature>
<feature type="transmembrane region" description="Helical" evidence="7">
    <location>
        <begin position="58"/>
        <end position="80"/>
    </location>
</feature>
<evidence type="ECO:0000256" key="1">
    <source>
        <dbReference type="ARBA" id="ARBA00004651"/>
    </source>
</evidence>
<evidence type="ECO:0000259" key="8">
    <source>
        <dbReference type="PROSITE" id="PS50928"/>
    </source>
</evidence>
<feature type="non-terminal residue" evidence="9">
    <location>
        <position position="1"/>
    </location>
</feature>
<dbReference type="GO" id="GO:0055085">
    <property type="term" value="P:transmembrane transport"/>
    <property type="evidence" value="ECO:0007669"/>
    <property type="project" value="InterPro"/>
</dbReference>
<comment type="subcellular location">
    <subcellularLocation>
        <location evidence="1">Cell membrane</location>
        <topology evidence="1">Multi-pass membrane protein</topology>
    </subcellularLocation>
</comment>
<keyword evidence="4 7" id="KW-0812">Transmembrane</keyword>
<keyword evidence="2" id="KW-0813">Transport</keyword>
<accession>X0XH06</accession>
<feature type="transmembrane region" description="Helical" evidence="7">
    <location>
        <begin position="120"/>
        <end position="139"/>
    </location>
</feature>
<dbReference type="PANTHER" id="PTHR30151">
    <property type="entry name" value="ALKANE SULFONATE ABC TRANSPORTER-RELATED, MEMBRANE SUBUNIT"/>
    <property type="match status" value="1"/>
</dbReference>
<feature type="transmembrane region" description="Helical" evidence="7">
    <location>
        <begin position="92"/>
        <end position="114"/>
    </location>
</feature>
<evidence type="ECO:0000256" key="6">
    <source>
        <dbReference type="ARBA" id="ARBA00023136"/>
    </source>
</evidence>
<comment type="caution">
    <text evidence="9">The sequence shown here is derived from an EMBL/GenBank/DDBJ whole genome shotgun (WGS) entry which is preliminary data.</text>
</comment>
<dbReference type="AlphaFoldDB" id="X0XH06"/>
<feature type="non-terminal residue" evidence="9">
    <location>
        <position position="249"/>
    </location>
</feature>
<keyword evidence="3" id="KW-1003">Cell membrane</keyword>
<dbReference type="InterPro" id="IPR035906">
    <property type="entry name" value="MetI-like_sf"/>
</dbReference>
<evidence type="ECO:0000256" key="4">
    <source>
        <dbReference type="ARBA" id="ARBA00022692"/>
    </source>
</evidence>